<dbReference type="Pfam" id="PF06476">
    <property type="entry name" value="DUF1090"/>
    <property type="match status" value="1"/>
</dbReference>
<evidence type="ECO:0000256" key="2">
    <source>
        <dbReference type="SAM" id="SignalP"/>
    </source>
</evidence>
<feature type="chain" id="PRO_5025479189" description="DUF1090 domain-containing protein" evidence="2">
    <location>
        <begin position="19"/>
        <end position="102"/>
    </location>
</feature>
<evidence type="ECO:0000313" key="3">
    <source>
        <dbReference type="EMBL" id="QGY31481.1"/>
    </source>
</evidence>
<gene>
    <name evidence="3" type="ORF">CUN67_21040</name>
</gene>
<dbReference type="Proteomes" id="UP000502005">
    <property type="component" value="Plasmid pNE1A"/>
</dbReference>
<protein>
    <recommendedName>
        <fullName evidence="5">DUF1090 domain-containing protein</fullName>
    </recommendedName>
</protein>
<reference evidence="3 4" key="1">
    <citation type="submission" date="2017-11" db="EMBL/GenBank/DDBJ databases">
        <title>Genome sequence of Pantoea cypripedii NE1.</title>
        <authorList>
            <person name="Nascimento F.X."/>
        </authorList>
    </citation>
    <scope>NUCLEOTIDE SEQUENCE [LARGE SCALE GENOMIC DNA]</scope>
    <source>
        <strain evidence="3 4">NE1</strain>
        <plasmid evidence="4">pne1a</plasmid>
    </source>
</reference>
<sequence length="102" mass="11857">MKMFLTLPLVAFSVASHASDQTQNCEQRKAALQRQMSYAQEYDNKYEIAGLERAITEVKRHCRDSVSRNGNTEEIRRREREVKQLRQKLADAEDALDDARNN</sequence>
<dbReference type="RefSeq" id="WP_208717378.1">
    <property type="nucleotide sequence ID" value="NZ_CP024769.1"/>
</dbReference>
<name>A0A6B9G1U2_PANCY</name>
<keyword evidence="3" id="KW-0614">Plasmid</keyword>
<feature type="signal peptide" evidence="2">
    <location>
        <begin position="1"/>
        <end position="18"/>
    </location>
</feature>
<dbReference type="AlphaFoldDB" id="A0A6B9G1U2"/>
<accession>A0A6B9G1U2</accession>
<geneLocation type="plasmid" evidence="4">
    <name>pne1a</name>
</geneLocation>
<keyword evidence="2" id="KW-0732">Signal</keyword>
<feature type="coiled-coil region" evidence="1">
    <location>
        <begin position="68"/>
        <end position="102"/>
    </location>
</feature>
<evidence type="ECO:0000313" key="4">
    <source>
        <dbReference type="Proteomes" id="UP000502005"/>
    </source>
</evidence>
<dbReference type="InterPro" id="IPR009468">
    <property type="entry name" value="DUF1090"/>
</dbReference>
<organism evidence="3 4">
    <name type="scientific">Pantoea cypripedii</name>
    <name type="common">Pectobacterium cypripedii</name>
    <name type="synonym">Erwinia cypripedii</name>
    <dbReference type="NCBI Taxonomy" id="55209"/>
    <lineage>
        <taxon>Bacteria</taxon>
        <taxon>Pseudomonadati</taxon>
        <taxon>Pseudomonadota</taxon>
        <taxon>Gammaproteobacteria</taxon>
        <taxon>Enterobacterales</taxon>
        <taxon>Erwiniaceae</taxon>
        <taxon>Pantoea</taxon>
    </lineage>
</organism>
<keyword evidence="1" id="KW-0175">Coiled coil</keyword>
<proteinExistence type="predicted"/>
<evidence type="ECO:0000256" key="1">
    <source>
        <dbReference type="SAM" id="Coils"/>
    </source>
</evidence>
<dbReference type="EMBL" id="CP024769">
    <property type="protein sequence ID" value="QGY31481.1"/>
    <property type="molecule type" value="Genomic_DNA"/>
</dbReference>
<evidence type="ECO:0008006" key="5">
    <source>
        <dbReference type="Google" id="ProtNLM"/>
    </source>
</evidence>